<protein>
    <submittedName>
        <fullName evidence="2 3">Aberrant root formation protein 4</fullName>
    </submittedName>
</protein>
<dbReference type="InterPro" id="IPR013877">
    <property type="entry name" value="YAP-bd/ALF4/Glomulin"/>
</dbReference>
<organism evidence="1 2">
    <name type="scientific">Ziziphus jujuba</name>
    <name type="common">Chinese jujube</name>
    <name type="synonym">Ziziphus sativa</name>
    <dbReference type="NCBI Taxonomy" id="326968"/>
    <lineage>
        <taxon>Eukaryota</taxon>
        <taxon>Viridiplantae</taxon>
        <taxon>Streptophyta</taxon>
        <taxon>Embryophyta</taxon>
        <taxon>Tracheophyta</taxon>
        <taxon>Spermatophyta</taxon>
        <taxon>Magnoliopsida</taxon>
        <taxon>eudicotyledons</taxon>
        <taxon>Gunneridae</taxon>
        <taxon>Pentapetalae</taxon>
        <taxon>rosids</taxon>
        <taxon>fabids</taxon>
        <taxon>Rosales</taxon>
        <taxon>Rhamnaceae</taxon>
        <taxon>Paliureae</taxon>
        <taxon>Ziziphus</taxon>
    </lineage>
</organism>
<dbReference type="GeneID" id="107423768"/>
<accession>A0ABM4A8R2</accession>
<dbReference type="RefSeq" id="XP_060673097.1">
    <property type="nucleotide sequence ID" value="XM_060817114.1"/>
</dbReference>
<gene>
    <name evidence="2 3" type="primary">LOC107423768</name>
</gene>
<dbReference type="PANTHER" id="PTHR15430:SF1">
    <property type="entry name" value="GLOMULIN"/>
    <property type="match status" value="1"/>
</dbReference>
<dbReference type="InterPro" id="IPR019516">
    <property type="entry name" value="Glomulin/ALF4"/>
</dbReference>
<proteinExistence type="predicted"/>
<keyword evidence="1" id="KW-1185">Reference proteome</keyword>
<dbReference type="InterPro" id="IPR016024">
    <property type="entry name" value="ARM-type_fold"/>
</dbReference>
<dbReference type="SUPFAM" id="SSF48371">
    <property type="entry name" value="ARM repeat"/>
    <property type="match status" value="1"/>
</dbReference>
<sequence>MSEGNHSLSKPELLQPSESRLQQILNSLSKSVEGGDEDLDQSRSSVLDLIDFLNSISDAALSYPENGNAQNTAFEVLSQVYQYICSPSTDQGILDVLSFELPKAAARFADISDRCLEVAGNVIDRFVSMCSPRDMLSVLCDALDSPSETIKVSGYFTPLLTGLSKVFLSIQRRHFEQVKVAVPVILKVLKAISFESDVKDTELEDLFDAALGIATSIHAVCTKLEGIVNEKLHALLGLYVLQIMALVSVCIGYKVLSSALLPQLSSFFPYCGLSYLGLITGSDVDRMTSIAIGEDEEDYMSYLTYVKHGASISVIWGHISDGAVIAAKENLIAVKDELRNDQTKRWQAIGMLKHVFASLSLPWKLKEHAIDFLLCIMDGNISQMYNDEDTDYSSYMPSLFAALKAVQRVIMDASDTLQRRKAFDAFRKVLADIPTSQRFDILKALITNSNSSSMIAILLDIVKGEMHMEICKRENDITIDTQNQVKHRTFFWTASVLELVELVLRPQKGGPPSLPEQGDAVLSALNLYRFILITESTGKTNYTGVLSKSNLQKTYNEWLLPLRTLVTGIMAESKSDCDQLAVDIVCSLNPVELVLYRCIELVEEKLKHST</sequence>
<reference evidence="2 3" key="1">
    <citation type="submission" date="2025-05" db="UniProtKB">
        <authorList>
            <consortium name="RefSeq"/>
        </authorList>
    </citation>
    <scope>IDENTIFICATION</scope>
    <source>
        <tissue evidence="2 3">Seedling</tissue>
    </source>
</reference>
<evidence type="ECO:0000313" key="2">
    <source>
        <dbReference type="RefSeq" id="XP_060673096.1"/>
    </source>
</evidence>
<evidence type="ECO:0000313" key="3">
    <source>
        <dbReference type="RefSeq" id="XP_060673097.1"/>
    </source>
</evidence>
<dbReference type="Proteomes" id="UP001652623">
    <property type="component" value="Chromosome 5"/>
</dbReference>
<dbReference type="Pfam" id="PF08568">
    <property type="entry name" value="Kinetochor_Ybp2"/>
    <property type="match status" value="2"/>
</dbReference>
<evidence type="ECO:0000313" key="1">
    <source>
        <dbReference type="Proteomes" id="UP001652623"/>
    </source>
</evidence>
<dbReference type="RefSeq" id="XP_060673096.1">
    <property type="nucleotide sequence ID" value="XM_060817113.1"/>
</dbReference>
<name>A0ABM4A8R2_ZIZJJ</name>
<dbReference type="PANTHER" id="PTHR15430">
    <property type="entry name" value="GLOMULIN"/>
    <property type="match status" value="1"/>
</dbReference>